<comment type="caution">
    <text evidence="4">The sequence shown here is derived from an EMBL/GenBank/DDBJ whole genome shotgun (WGS) entry which is preliminary data.</text>
</comment>
<dbReference type="EMBL" id="BSYR01000021">
    <property type="protein sequence ID" value="GMI86441.1"/>
    <property type="molecule type" value="Genomic_DNA"/>
</dbReference>
<evidence type="ECO:0000313" key="4">
    <source>
        <dbReference type="EMBL" id="GMI86441.1"/>
    </source>
</evidence>
<organism evidence="4 5">
    <name type="scientific">Hibiscus trionum</name>
    <name type="common">Flower of an hour</name>
    <dbReference type="NCBI Taxonomy" id="183268"/>
    <lineage>
        <taxon>Eukaryota</taxon>
        <taxon>Viridiplantae</taxon>
        <taxon>Streptophyta</taxon>
        <taxon>Embryophyta</taxon>
        <taxon>Tracheophyta</taxon>
        <taxon>Spermatophyta</taxon>
        <taxon>Magnoliopsida</taxon>
        <taxon>eudicotyledons</taxon>
        <taxon>Gunneridae</taxon>
        <taxon>Pentapetalae</taxon>
        <taxon>rosids</taxon>
        <taxon>malvids</taxon>
        <taxon>Malvales</taxon>
        <taxon>Malvaceae</taxon>
        <taxon>Malvoideae</taxon>
        <taxon>Hibiscus</taxon>
    </lineage>
</organism>
<evidence type="ECO:0000313" key="5">
    <source>
        <dbReference type="Proteomes" id="UP001165190"/>
    </source>
</evidence>
<dbReference type="Proteomes" id="UP001165190">
    <property type="component" value="Unassembled WGS sequence"/>
</dbReference>
<dbReference type="OrthoDB" id="26740at2759"/>
<dbReference type="SUPFAM" id="SSF50729">
    <property type="entry name" value="PH domain-like"/>
    <property type="match status" value="1"/>
</dbReference>
<evidence type="ECO:0000256" key="1">
    <source>
        <dbReference type="ARBA" id="ARBA00004586"/>
    </source>
</evidence>
<gene>
    <name evidence="4" type="ORF">HRI_002313500</name>
</gene>
<comment type="subcellular location">
    <subcellularLocation>
        <location evidence="1">Endoplasmic reticulum membrane</location>
    </subcellularLocation>
</comment>
<dbReference type="GO" id="GO:0008289">
    <property type="term" value="F:lipid binding"/>
    <property type="evidence" value="ECO:0007669"/>
    <property type="project" value="TreeGrafter"/>
</dbReference>
<feature type="domain" description="SMP" evidence="3">
    <location>
        <begin position="39"/>
        <end position="158"/>
    </location>
</feature>
<protein>
    <recommendedName>
        <fullName evidence="3">SMP domain-containing protein</fullName>
    </recommendedName>
</protein>
<dbReference type="GO" id="GO:0005789">
    <property type="term" value="C:endoplasmic reticulum membrane"/>
    <property type="evidence" value="ECO:0007669"/>
    <property type="project" value="UniProtKB-SubCell"/>
</dbReference>
<reference evidence="4" key="1">
    <citation type="submission" date="2023-05" db="EMBL/GenBank/DDBJ databases">
        <title>Genome and transcriptome analyses reveal genes involved in the formation of fine ridges on petal epidermal cells in Hibiscus trionum.</title>
        <authorList>
            <person name="Koshimizu S."/>
            <person name="Masuda S."/>
            <person name="Ishii T."/>
            <person name="Shirasu K."/>
            <person name="Hoshino A."/>
            <person name="Arita M."/>
        </authorList>
    </citation>
    <scope>NUCLEOTIDE SEQUENCE</scope>
    <source>
        <strain evidence="4">Hamamatsu line</strain>
    </source>
</reference>
<dbReference type="InterPro" id="IPR057080">
    <property type="entry name" value="PH_SMPa"/>
</dbReference>
<dbReference type="PANTHER" id="PTHR13466:SF0">
    <property type="entry name" value="SMP-LTD DOMAIN-CONTAINING PROTEIN"/>
    <property type="match status" value="1"/>
</dbReference>
<sequence>MAISMCIPTWIITLNRRIKRESLAASNPQSQPYLVFAYNKQGTVWVLESEKAPAPREQKRRKDSPFEVSPTRKQAKILENNLVFMHSDSSSTTVPLKGCAIKDVSTTDLPSRKWAKRFQIKVERKTSPIYNGSKIIYLYLETSWEKESWCQALRLASCEDKEKLS</sequence>
<proteinExistence type="predicted"/>
<evidence type="ECO:0000256" key="2">
    <source>
        <dbReference type="SAM" id="MobiDB-lite"/>
    </source>
</evidence>
<dbReference type="AlphaFoldDB" id="A0A9W7I0P0"/>
<name>A0A9W7I0P0_HIBTR</name>
<evidence type="ECO:0000259" key="3">
    <source>
        <dbReference type="Pfam" id="PF23065"/>
    </source>
</evidence>
<dbReference type="InterPro" id="IPR011993">
    <property type="entry name" value="PH-like_dom_sf"/>
</dbReference>
<accession>A0A9W7I0P0</accession>
<feature type="region of interest" description="Disordered" evidence="2">
    <location>
        <begin position="50"/>
        <end position="72"/>
    </location>
</feature>
<dbReference type="Gene3D" id="2.30.29.30">
    <property type="entry name" value="Pleckstrin-homology domain (PH domain)/Phosphotyrosine-binding domain (PTB)"/>
    <property type="match status" value="1"/>
</dbReference>
<dbReference type="Pfam" id="PF23065">
    <property type="entry name" value="PH_SMPa"/>
    <property type="match status" value="1"/>
</dbReference>
<keyword evidence="5" id="KW-1185">Reference proteome</keyword>
<dbReference type="PANTHER" id="PTHR13466">
    <property type="entry name" value="TEX2 PROTEIN-RELATED"/>
    <property type="match status" value="1"/>
</dbReference>